<accession>A0AAW8L7M0</accession>
<protein>
    <submittedName>
        <fullName evidence="1">Uncharacterized protein</fullName>
    </submittedName>
</protein>
<organism evidence="1 2">
    <name type="scientific">Actinomyces oris</name>
    <dbReference type="NCBI Taxonomy" id="544580"/>
    <lineage>
        <taxon>Bacteria</taxon>
        <taxon>Bacillati</taxon>
        <taxon>Actinomycetota</taxon>
        <taxon>Actinomycetes</taxon>
        <taxon>Actinomycetales</taxon>
        <taxon>Actinomycetaceae</taxon>
        <taxon>Actinomyces</taxon>
    </lineage>
</organism>
<name>A0AAW8L7M0_9ACTO</name>
<proteinExistence type="predicted"/>
<dbReference type="AlphaFoldDB" id="A0AAW8L7M0"/>
<evidence type="ECO:0000313" key="1">
    <source>
        <dbReference type="EMBL" id="MDR0177559.1"/>
    </source>
</evidence>
<dbReference type="Proteomes" id="UP001230065">
    <property type="component" value="Unassembled WGS sequence"/>
</dbReference>
<reference evidence="1" key="1">
    <citation type="submission" date="2022-06" db="EMBL/GenBank/DDBJ databases">
        <title>Draft Genome Sequences of Three Actinomyces oris Strains, Isolated from Healthy Human Feces.</title>
        <authorList>
            <person name="Ye Y."/>
            <person name="Liu C."/>
            <person name="Zhao J."/>
            <person name="Xu J."/>
            <person name="Huang H."/>
            <person name="Wang B."/>
            <person name="Wei J."/>
            <person name="Jing X."/>
        </authorList>
    </citation>
    <scope>NUCLEOTIDE SEQUENCE</scope>
    <source>
        <strain evidence="1">CNGBCC1803727</strain>
    </source>
</reference>
<evidence type="ECO:0000313" key="2">
    <source>
        <dbReference type="Proteomes" id="UP001230065"/>
    </source>
</evidence>
<comment type="caution">
    <text evidence="1">The sequence shown here is derived from an EMBL/GenBank/DDBJ whole genome shotgun (WGS) entry which is preliminary data.</text>
</comment>
<sequence length="51" mass="5477">MTLTARHEMVRVRDSSTITPRQASIQIAGTIAAARRGTTSTATTSNTTVMR</sequence>
<dbReference type="EMBL" id="JAMZMF010000007">
    <property type="protein sequence ID" value="MDR0177559.1"/>
    <property type="molecule type" value="Genomic_DNA"/>
</dbReference>
<dbReference type="RefSeq" id="WP_308679661.1">
    <property type="nucleotide sequence ID" value="NZ_JAMZMF010000007.1"/>
</dbReference>
<gene>
    <name evidence="1" type="ORF">RF687_06315</name>
</gene>